<name>A0A6S6SDG4_9BACT</name>
<reference evidence="1" key="1">
    <citation type="submission" date="2020-01" db="EMBL/GenBank/DDBJ databases">
        <authorList>
            <person name="Meier V. D."/>
            <person name="Meier V D."/>
        </authorList>
    </citation>
    <scope>NUCLEOTIDE SEQUENCE</scope>
    <source>
        <strain evidence="1">HLG_WM_MAG_06</strain>
    </source>
</reference>
<dbReference type="AlphaFoldDB" id="A0A6S6SDG4"/>
<gene>
    <name evidence="1" type="ORF">HELGO_WM3452</name>
</gene>
<accession>A0A6S6SDG4</accession>
<protein>
    <submittedName>
        <fullName evidence="1">Uncharacterized protein</fullName>
    </submittedName>
</protein>
<dbReference type="EMBL" id="CACVAP010000039">
    <property type="protein sequence ID" value="CAA6803044.1"/>
    <property type="molecule type" value="Genomic_DNA"/>
</dbReference>
<proteinExistence type="predicted"/>
<evidence type="ECO:0000313" key="1">
    <source>
        <dbReference type="EMBL" id="CAA6803044.1"/>
    </source>
</evidence>
<sequence length="102" mass="11801">MLKSKVVFVLVFFSLFFTISHDLVLAKHFDNDCSVTLEVHELIEDCECCNDLIDLHETFHFSAIIYDLLDMNSPHTFYTKLNFTTLTLPLSISKSNFRPPIV</sequence>
<organism evidence="1">
    <name type="scientific">uncultured Sulfurovum sp</name>
    <dbReference type="NCBI Taxonomy" id="269237"/>
    <lineage>
        <taxon>Bacteria</taxon>
        <taxon>Pseudomonadati</taxon>
        <taxon>Campylobacterota</taxon>
        <taxon>Epsilonproteobacteria</taxon>
        <taxon>Campylobacterales</taxon>
        <taxon>Sulfurovaceae</taxon>
        <taxon>Sulfurovum</taxon>
        <taxon>environmental samples</taxon>
    </lineage>
</organism>